<evidence type="ECO:0000313" key="3">
    <source>
        <dbReference type="EMBL" id="KAG5583694.1"/>
    </source>
</evidence>
<keyword evidence="4" id="KW-1185">Reference proteome</keyword>
<proteinExistence type="predicted"/>
<evidence type="ECO:0000256" key="1">
    <source>
        <dbReference type="ARBA" id="ARBA00004196"/>
    </source>
</evidence>
<dbReference type="AlphaFoldDB" id="A0A9J5X8V8"/>
<feature type="chain" id="PRO_5039900970" evidence="2">
    <location>
        <begin position="26"/>
        <end position="251"/>
    </location>
</feature>
<protein>
    <submittedName>
        <fullName evidence="3">Uncharacterized protein</fullName>
    </submittedName>
</protein>
<feature type="signal peptide" evidence="2">
    <location>
        <begin position="1"/>
        <end position="25"/>
    </location>
</feature>
<comment type="caution">
    <text evidence="3">The sequence shown here is derived from an EMBL/GenBank/DDBJ whole genome shotgun (WGS) entry which is preliminary data.</text>
</comment>
<dbReference type="Pfam" id="PF00560">
    <property type="entry name" value="LRR_1"/>
    <property type="match status" value="2"/>
</dbReference>
<evidence type="ECO:0000313" key="4">
    <source>
        <dbReference type="Proteomes" id="UP000824120"/>
    </source>
</evidence>
<dbReference type="SUPFAM" id="SSF52058">
    <property type="entry name" value="L domain-like"/>
    <property type="match status" value="1"/>
</dbReference>
<reference evidence="3 4" key="1">
    <citation type="submission" date="2020-09" db="EMBL/GenBank/DDBJ databases">
        <title>De no assembly of potato wild relative species, Solanum commersonii.</title>
        <authorList>
            <person name="Cho K."/>
        </authorList>
    </citation>
    <scope>NUCLEOTIDE SEQUENCE [LARGE SCALE GENOMIC DNA]</scope>
    <source>
        <strain evidence="3">LZ3.2</strain>
        <tissue evidence="3">Leaf</tissue>
    </source>
</reference>
<dbReference type="Gene3D" id="3.80.10.10">
    <property type="entry name" value="Ribonuclease Inhibitor"/>
    <property type="match status" value="1"/>
</dbReference>
<comment type="subcellular location">
    <subcellularLocation>
        <location evidence="1">Cell envelope</location>
    </subcellularLocation>
</comment>
<evidence type="ECO:0000256" key="2">
    <source>
        <dbReference type="SAM" id="SignalP"/>
    </source>
</evidence>
<dbReference type="PANTHER" id="PTHR48059">
    <property type="entry name" value="POLYGALACTURONASE INHIBITOR 1"/>
    <property type="match status" value="1"/>
</dbReference>
<organism evidence="3 4">
    <name type="scientific">Solanum commersonii</name>
    <name type="common">Commerson's wild potato</name>
    <name type="synonym">Commerson's nightshade</name>
    <dbReference type="NCBI Taxonomy" id="4109"/>
    <lineage>
        <taxon>Eukaryota</taxon>
        <taxon>Viridiplantae</taxon>
        <taxon>Streptophyta</taxon>
        <taxon>Embryophyta</taxon>
        <taxon>Tracheophyta</taxon>
        <taxon>Spermatophyta</taxon>
        <taxon>Magnoliopsida</taxon>
        <taxon>eudicotyledons</taxon>
        <taxon>Gunneridae</taxon>
        <taxon>Pentapetalae</taxon>
        <taxon>asterids</taxon>
        <taxon>lamiids</taxon>
        <taxon>Solanales</taxon>
        <taxon>Solanaceae</taxon>
        <taxon>Solanoideae</taxon>
        <taxon>Solaneae</taxon>
        <taxon>Solanum</taxon>
    </lineage>
</organism>
<dbReference type="PANTHER" id="PTHR48059:SF6">
    <property type="entry name" value="LEUCINE-RICH REPEAT-CONTAINING N-TERMINAL PLANT-TYPE DOMAIN-CONTAINING PROTEIN"/>
    <property type="match status" value="1"/>
</dbReference>
<gene>
    <name evidence="3" type="ORF">H5410_044128</name>
</gene>
<dbReference type="InterPro" id="IPR032675">
    <property type="entry name" value="LRR_dom_sf"/>
</dbReference>
<dbReference type="EMBL" id="JACXVP010000009">
    <property type="protein sequence ID" value="KAG5583694.1"/>
    <property type="molecule type" value="Genomic_DNA"/>
</dbReference>
<dbReference type="InterPro" id="IPR001611">
    <property type="entry name" value="Leu-rich_rpt"/>
</dbReference>
<dbReference type="OrthoDB" id="676979at2759"/>
<name>A0A9J5X8V8_SOLCO</name>
<dbReference type="InterPro" id="IPR051848">
    <property type="entry name" value="PGIP"/>
</dbReference>
<dbReference type="Proteomes" id="UP000824120">
    <property type="component" value="Chromosome 9"/>
</dbReference>
<sequence length="251" mass="28593">MTWVIGIPKLIVVLIGTDLLSNVMKKPIVLTSSTSPKWMWPDTSPPPSIGDLTYLKTFSIHNVRNLTGPIPSTIVKLTNLEFFRISQTNISGPVPEVLRTNLLDQSRSHLAPNLTYLYLGHNQLTGIVAGWSFETIDLSRNMLEGDISFLFGKDKNTFEMLLDRNKFEFDMSKLTFGKRLWRLDLNHNKIYGSLPNIMSKNPWQLLNVSYNRLCGKIPKGENMQRFEIYEYFHNKCLCGAPLPPCKSSSII</sequence>
<keyword evidence="2" id="KW-0732">Signal</keyword>
<accession>A0A9J5X8V8</accession>